<evidence type="ECO:0000256" key="9">
    <source>
        <dbReference type="HAMAP-Rule" id="MF_00151"/>
    </source>
</evidence>
<evidence type="ECO:0000256" key="5">
    <source>
        <dbReference type="ARBA" id="ARBA00022840"/>
    </source>
</evidence>
<dbReference type="PRINTS" id="PR01020">
    <property type="entry name" value="LPSBIOSNTHSS"/>
</dbReference>
<feature type="binding site" evidence="9">
    <location>
        <position position="47"/>
    </location>
    <ligand>
        <name>substrate</name>
    </ligand>
</feature>
<keyword evidence="2 9" id="KW-0808">Transferase</keyword>
<dbReference type="Gene3D" id="3.40.50.620">
    <property type="entry name" value="HUPs"/>
    <property type="match status" value="1"/>
</dbReference>
<feature type="binding site" evidence="9">
    <location>
        <begin position="94"/>
        <end position="96"/>
    </location>
    <ligand>
        <name>ATP</name>
        <dbReference type="ChEBI" id="CHEBI:30616"/>
    </ligand>
</feature>
<dbReference type="EC" id="2.7.7.3" evidence="9"/>
<evidence type="ECO:0000256" key="4">
    <source>
        <dbReference type="ARBA" id="ARBA00022741"/>
    </source>
</evidence>
<evidence type="ECO:0000256" key="3">
    <source>
        <dbReference type="ARBA" id="ARBA00022695"/>
    </source>
</evidence>
<evidence type="ECO:0000256" key="2">
    <source>
        <dbReference type="ARBA" id="ARBA00022679"/>
    </source>
</evidence>
<dbReference type="EMBL" id="CP022011">
    <property type="protein sequence ID" value="QDJ13940.1"/>
    <property type="molecule type" value="Genomic_DNA"/>
</dbReference>
<protein>
    <recommendedName>
        <fullName evidence="9">Phosphopantetheine adenylyltransferase</fullName>
        <ecNumber evidence="9">2.7.7.3</ecNumber>
    </recommendedName>
    <alternativeName>
        <fullName evidence="9">Dephospho-CoA pyrophosphorylase</fullName>
    </alternativeName>
    <alternativeName>
        <fullName evidence="9">Pantetheine-phosphate adenylyltransferase</fullName>
        <shortName evidence="9">PPAT</shortName>
    </alternativeName>
</protein>
<evidence type="ECO:0000256" key="8">
    <source>
        <dbReference type="ARBA" id="ARBA00029346"/>
    </source>
</evidence>
<dbReference type="NCBIfam" id="TIGR00125">
    <property type="entry name" value="cyt_tran_rel"/>
    <property type="match status" value="1"/>
</dbReference>
<gene>
    <name evidence="9" type="primary">coaD</name>
    <name evidence="10" type="ORF">CEP48_00090</name>
</gene>
<feature type="binding site" evidence="9">
    <location>
        <position position="15"/>
    </location>
    <ligand>
        <name>substrate</name>
    </ligand>
</feature>
<name>A0A8E3SBC6_9PAST</name>
<dbReference type="GO" id="GO:0005524">
    <property type="term" value="F:ATP binding"/>
    <property type="evidence" value="ECO:0007669"/>
    <property type="project" value="UniProtKB-KW"/>
</dbReference>
<dbReference type="InterPro" id="IPR004821">
    <property type="entry name" value="Cyt_trans-like"/>
</dbReference>
<comment type="pathway">
    <text evidence="9">Cofactor biosynthesis; coenzyme A biosynthesis; CoA from (R)-pantothenate: step 4/5.</text>
</comment>
<dbReference type="InterPro" id="IPR001980">
    <property type="entry name" value="PPAT"/>
</dbReference>
<feature type="binding site" evidence="9">
    <location>
        <position position="23"/>
    </location>
    <ligand>
        <name>ATP</name>
        <dbReference type="ChEBI" id="CHEBI:30616"/>
    </ligand>
</feature>
<comment type="subunit">
    <text evidence="9">Homohexamer.</text>
</comment>
<dbReference type="GO" id="GO:0005737">
    <property type="term" value="C:cytoplasm"/>
    <property type="evidence" value="ECO:0007669"/>
    <property type="project" value="UniProtKB-SubCell"/>
</dbReference>
<comment type="function">
    <text evidence="9">Reversibly transfers an adenylyl group from ATP to 4'-phosphopantetheine, yielding dephospho-CoA (dPCoA) and pyrophosphate.</text>
</comment>
<keyword evidence="11" id="KW-1185">Reference proteome</keyword>
<keyword evidence="7 9" id="KW-0173">Coenzyme A biosynthesis</keyword>
<evidence type="ECO:0000313" key="11">
    <source>
        <dbReference type="Proteomes" id="UP000955338"/>
    </source>
</evidence>
<comment type="catalytic activity">
    <reaction evidence="8 9">
        <text>(R)-4'-phosphopantetheine + ATP + H(+) = 3'-dephospho-CoA + diphosphate</text>
        <dbReference type="Rhea" id="RHEA:19801"/>
        <dbReference type="ChEBI" id="CHEBI:15378"/>
        <dbReference type="ChEBI" id="CHEBI:30616"/>
        <dbReference type="ChEBI" id="CHEBI:33019"/>
        <dbReference type="ChEBI" id="CHEBI:57328"/>
        <dbReference type="ChEBI" id="CHEBI:61723"/>
        <dbReference type="EC" id="2.7.7.3"/>
    </reaction>
</comment>
<keyword evidence="1 9" id="KW-0963">Cytoplasm</keyword>
<dbReference type="NCBIfam" id="TIGR01510">
    <property type="entry name" value="coaD_prev_kdtB"/>
    <property type="match status" value="1"/>
</dbReference>
<feature type="binding site" evidence="9">
    <location>
        <position position="79"/>
    </location>
    <ligand>
        <name>substrate</name>
    </ligand>
</feature>
<evidence type="ECO:0000256" key="1">
    <source>
        <dbReference type="ARBA" id="ARBA00022490"/>
    </source>
</evidence>
<comment type="subcellular location">
    <subcellularLocation>
        <location evidence="9">Cytoplasm</location>
    </subcellularLocation>
</comment>
<dbReference type="HAMAP" id="MF_00151">
    <property type="entry name" value="PPAT_bact"/>
    <property type="match status" value="1"/>
</dbReference>
<dbReference type="UniPathway" id="UPA00241">
    <property type="reaction ID" value="UER00355"/>
</dbReference>
<feature type="site" description="Transition state stabilizer" evidence="9">
    <location>
        <position position="23"/>
    </location>
</feature>
<dbReference type="GO" id="GO:0004595">
    <property type="term" value="F:pantetheine-phosphate adenylyltransferase activity"/>
    <property type="evidence" value="ECO:0007669"/>
    <property type="project" value="UniProtKB-UniRule"/>
</dbReference>
<proteinExistence type="inferred from homology"/>
<keyword evidence="4 9" id="KW-0547">Nucleotide-binding</keyword>
<comment type="similarity">
    <text evidence="9">Belongs to the bacterial CoaD family.</text>
</comment>
<evidence type="ECO:0000313" key="10">
    <source>
        <dbReference type="EMBL" id="QDJ13940.1"/>
    </source>
</evidence>
<dbReference type="PANTHER" id="PTHR21342">
    <property type="entry name" value="PHOSPHOPANTETHEINE ADENYLYLTRANSFERASE"/>
    <property type="match status" value="1"/>
</dbReference>
<dbReference type="PANTHER" id="PTHR21342:SF1">
    <property type="entry name" value="PHOSPHOPANTETHEINE ADENYLYLTRANSFERASE"/>
    <property type="match status" value="1"/>
</dbReference>
<keyword evidence="3 9" id="KW-0548">Nucleotidyltransferase</keyword>
<comment type="cofactor">
    <cofactor evidence="9">
        <name>Mg(2+)</name>
        <dbReference type="ChEBI" id="CHEBI:18420"/>
    </cofactor>
</comment>
<feature type="binding site" evidence="9">
    <location>
        <begin position="129"/>
        <end position="135"/>
    </location>
    <ligand>
        <name>ATP</name>
        <dbReference type="ChEBI" id="CHEBI:30616"/>
    </ligand>
</feature>
<dbReference type="Proteomes" id="UP000955338">
    <property type="component" value="Chromosome"/>
</dbReference>
<dbReference type="InterPro" id="IPR014729">
    <property type="entry name" value="Rossmann-like_a/b/a_fold"/>
</dbReference>
<dbReference type="CDD" id="cd02163">
    <property type="entry name" value="PPAT"/>
    <property type="match status" value="1"/>
</dbReference>
<organism evidence="10 11">
    <name type="scientific">Mergibacter septicus</name>
    <dbReference type="NCBI Taxonomy" id="221402"/>
    <lineage>
        <taxon>Bacteria</taxon>
        <taxon>Pseudomonadati</taxon>
        <taxon>Pseudomonadota</taxon>
        <taxon>Gammaproteobacteria</taxon>
        <taxon>Pasteurellales</taxon>
        <taxon>Pasteurellaceae</taxon>
        <taxon>Mergibacter</taxon>
    </lineage>
</organism>
<dbReference type="AlphaFoldDB" id="A0A8E3SBC6"/>
<evidence type="ECO:0000256" key="6">
    <source>
        <dbReference type="ARBA" id="ARBA00022842"/>
    </source>
</evidence>
<keyword evidence="5 9" id="KW-0067">ATP-binding</keyword>
<feature type="binding site" evidence="9">
    <location>
        <position position="93"/>
    </location>
    <ligand>
        <name>substrate</name>
    </ligand>
</feature>
<feature type="binding site" evidence="9">
    <location>
        <position position="104"/>
    </location>
    <ligand>
        <name>ATP</name>
        <dbReference type="ChEBI" id="CHEBI:30616"/>
    </ligand>
</feature>
<accession>A0A8E3SBC6</accession>
<dbReference type="GO" id="GO:0015937">
    <property type="term" value="P:coenzyme A biosynthetic process"/>
    <property type="evidence" value="ECO:0007669"/>
    <property type="project" value="UniProtKB-UniRule"/>
</dbReference>
<sequence length="164" mass="18165">MTLQSSVKTVIYPGTFDPITYGHLDIIQRASALFPQVLVAVAENPSKKPMFSLAERVKLVEQSVADFSNVKVEGFNGLLADLLKERQFSGIIRGVRTVADFEYEVQLAQLNRLLSKGVESLFFPPSAKWAYLSSTMIREIVLHRGDVSSLVPAPVATALQQREN</sequence>
<dbReference type="SUPFAM" id="SSF52374">
    <property type="entry name" value="Nucleotidylyl transferase"/>
    <property type="match status" value="1"/>
</dbReference>
<dbReference type="RefSeq" id="WP_261919979.1">
    <property type="nucleotide sequence ID" value="NZ_CP022011.1"/>
</dbReference>
<feature type="binding site" evidence="9">
    <location>
        <begin position="15"/>
        <end position="16"/>
    </location>
    <ligand>
        <name>ATP</name>
        <dbReference type="ChEBI" id="CHEBI:30616"/>
    </ligand>
</feature>
<dbReference type="Pfam" id="PF01467">
    <property type="entry name" value="CTP_transf_like"/>
    <property type="match status" value="1"/>
</dbReference>
<keyword evidence="6 9" id="KW-0460">Magnesium</keyword>
<evidence type="ECO:0000256" key="7">
    <source>
        <dbReference type="ARBA" id="ARBA00022993"/>
    </source>
</evidence>
<reference evidence="10" key="1">
    <citation type="submission" date="2017-06" db="EMBL/GenBank/DDBJ databases">
        <title>Genome sequencing of pathogenic and non-pathogenic strains within Bisgaard taxon 40.</title>
        <authorList>
            <person name="Ladner J.T."/>
            <person name="Lovett S.P."/>
            <person name="Koroleva G."/>
            <person name="Lorch J.M."/>
        </authorList>
    </citation>
    <scope>NUCLEOTIDE SEQUENCE</scope>
    <source>
        <strain evidence="10">27576-1-I1</strain>
    </source>
</reference>